<dbReference type="OrthoDB" id="329835at2759"/>
<dbReference type="AlphaFoldDB" id="A0A4Q4QWH7"/>
<dbReference type="Proteomes" id="UP000293823">
    <property type="component" value="Unassembled WGS sequence"/>
</dbReference>
<comment type="caution">
    <text evidence="2">The sequence shown here is derived from an EMBL/GenBank/DDBJ whole genome shotgun (WGS) entry which is preliminary data.</text>
</comment>
<feature type="region of interest" description="Disordered" evidence="1">
    <location>
        <begin position="84"/>
        <end position="104"/>
    </location>
</feature>
<accession>A0A4Q4QWH7</accession>
<name>A0A4Q4QWH7_9PLEO</name>
<feature type="compositionally biased region" description="Polar residues" evidence="1">
    <location>
        <begin position="87"/>
        <end position="104"/>
    </location>
</feature>
<evidence type="ECO:0000313" key="2">
    <source>
        <dbReference type="EMBL" id="RYO48075.1"/>
    </source>
</evidence>
<evidence type="ECO:0000256" key="1">
    <source>
        <dbReference type="SAM" id="MobiDB-lite"/>
    </source>
</evidence>
<evidence type="ECO:0000313" key="3">
    <source>
        <dbReference type="Proteomes" id="UP000293823"/>
    </source>
</evidence>
<proteinExistence type="predicted"/>
<gene>
    <name evidence="2" type="ORF">AA0113_g10116</name>
</gene>
<protein>
    <submittedName>
        <fullName evidence="2">Uncharacterized protein</fullName>
    </submittedName>
</protein>
<dbReference type="EMBL" id="PEJP01000050">
    <property type="protein sequence ID" value="RYO48075.1"/>
    <property type="molecule type" value="Genomic_DNA"/>
</dbReference>
<organism evidence="2 3">
    <name type="scientific">Alternaria arborescens</name>
    <dbReference type="NCBI Taxonomy" id="156630"/>
    <lineage>
        <taxon>Eukaryota</taxon>
        <taxon>Fungi</taxon>
        <taxon>Dikarya</taxon>
        <taxon>Ascomycota</taxon>
        <taxon>Pezizomycotina</taxon>
        <taxon>Dothideomycetes</taxon>
        <taxon>Pleosporomycetidae</taxon>
        <taxon>Pleosporales</taxon>
        <taxon>Pleosporineae</taxon>
        <taxon>Pleosporaceae</taxon>
        <taxon>Alternaria</taxon>
        <taxon>Alternaria sect. Alternaria</taxon>
    </lineage>
</organism>
<keyword evidence="3" id="KW-1185">Reference proteome</keyword>
<sequence>MKRQGYPTISVVELLTTLNDAVTNSASQCQAAIGSVPKADANITDWLSNALWHIKSKNLGILEVQDEPTAVRILQSTSIRSVLPRLQNRQSTPSDAQCSANQAN</sequence>
<reference evidence="3" key="1">
    <citation type="journal article" date="2019" name="bioRxiv">
        <title>Genomics, evolutionary history and diagnostics of the Alternaria alternata species group including apple and Asian pear pathotypes.</title>
        <authorList>
            <person name="Armitage A.D."/>
            <person name="Cockerton H.M."/>
            <person name="Sreenivasaprasad S."/>
            <person name="Woodhall J.W."/>
            <person name="Lane C.R."/>
            <person name="Harrison R.J."/>
            <person name="Clarkson J.P."/>
        </authorList>
    </citation>
    <scope>NUCLEOTIDE SEQUENCE [LARGE SCALE GENOMIC DNA]</scope>
    <source>
        <strain evidence="3">RGR 97.0016</strain>
    </source>
</reference>